<dbReference type="Pfam" id="PF04677">
    <property type="entry name" value="CwfJ_C_1"/>
    <property type="match status" value="1"/>
</dbReference>
<feature type="region of interest" description="Disordered" evidence="2">
    <location>
        <begin position="347"/>
        <end position="373"/>
    </location>
</feature>
<accession>A0ABR2X067</accession>
<feature type="domain" description="Cwf19-like protein C-terminal" evidence="3">
    <location>
        <begin position="566"/>
        <end position="660"/>
    </location>
</feature>
<dbReference type="InterPro" id="IPR006767">
    <property type="entry name" value="Cwf19-like_C_dom-2"/>
</dbReference>
<proteinExistence type="inferred from homology"/>
<feature type="domain" description="Cwf19-like C-terminal" evidence="4">
    <location>
        <begin position="435"/>
        <end position="557"/>
    </location>
</feature>
<feature type="compositionally biased region" description="Basic and acidic residues" evidence="2">
    <location>
        <begin position="45"/>
        <end position="54"/>
    </location>
</feature>
<dbReference type="Proteomes" id="UP001479436">
    <property type="component" value="Unassembled WGS sequence"/>
</dbReference>
<keyword evidence="6" id="KW-1185">Reference proteome</keyword>
<feature type="region of interest" description="Disordered" evidence="2">
    <location>
        <begin position="1"/>
        <end position="99"/>
    </location>
</feature>
<evidence type="ECO:0000259" key="3">
    <source>
        <dbReference type="Pfam" id="PF04676"/>
    </source>
</evidence>
<dbReference type="PANTHER" id="PTHR12072">
    <property type="entry name" value="CWF19, CELL CYCLE CONTROL PROTEIN"/>
    <property type="match status" value="1"/>
</dbReference>
<dbReference type="InterPro" id="IPR006768">
    <property type="entry name" value="Cwf19-like_C_dom-1"/>
</dbReference>
<evidence type="ECO:0000256" key="1">
    <source>
        <dbReference type="ARBA" id="ARBA00006795"/>
    </source>
</evidence>
<dbReference type="InterPro" id="IPR036265">
    <property type="entry name" value="HIT-like_sf"/>
</dbReference>
<evidence type="ECO:0000259" key="4">
    <source>
        <dbReference type="Pfam" id="PF04677"/>
    </source>
</evidence>
<name>A0ABR2X067_9FUNG</name>
<evidence type="ECO:0000313" key="5">
    <source>
        <dbReference type="EMBL" id="KAK9767149.1"/>
    </source>
</evidence>
<comment type="similarity">
    <text evidence="1">Belongs to the CWF19 family.</text>
</comment>
<feature type="compositionally biased region" description="Basic and acidic residues" evidence="2">
    <location>
        <begin position="123"/>
        <end position="145"/>
    </location>
</feature>
<feature type="compositionally biased region" description="Basic residues" evidence="2">
    <location>
        <begin position="26"/>
        <end position="44"/>
    </location>
</feature>
<dbReference type="PANTHER" id="PTHR12072:SF5">
    <property type="entry name" value="CWF19-LIKE PROTEIN 2"/>
    <property type="match status" value="1"/>
</dbReference>
<organism evidence="5 6">
    <name type="scientific">Basidiobolus ranarum</name>
    <dbReference type="NCBI Taxonomy" id="34480"/>
    <lineage>
        <taxon>Eukaryota</taxon>
        <taxon>Fungi</taxon>
        <taxon>Fungi incertae sedis</taxon>
        <taxon>Zoopagomycota</taxon>
        <taxon>Entomophthoromycotina</taxon>
        <taxon>Basidiobolomycetes</taxon>
        <taxon>Basidiobolales</taxon>
        <taxon>Basidiobolaceae</taxon>
        <taxon>Basidiobolus</taxon>
    </lineage>
</organism>
<comment type="caution">
    <text evidence="5">The sequence shown here is derived from an EMBL/GenBank/DDBJ whole genome shotgun (WGS) entry which is preliminary data.</text>
</comment>
<dbReference type="SUPFAM" id="SSF54197">
    <property type="entry name" value="HIT-like"/>
    <property type="match status" value="1"/>
</dbReference>
<dbReference type="Pfam" id="PF04676">
    <property type="entry name" value="CwfJ_C_2"/>
    <property type="match status" value="1"/>
</dbReference>
<feature type="compositionally biased region" description="Basic residues" evidence="2">
    <location>
        <begin position="1"/>
        <end position="18"/>
    </location>
</feature>
<dbReference type="EMBL" id="JASJQH010000098">
    <property type="protein sequence ID" value="KAK9767149.1"/>
    <property type="molecule type" value="Genomic_DNA"/>
</dbReference>
<feature type="compositionally biased region" description="Polar residues" evidence="2">
    <location>
        <begin position="81"/>
        <end position="97"/>
    </location>
</feature>
<gene>
    <name evidence="5" type="primary">cwf19</name>
    <name evidence="5" type="ORF">K7432_003272</name>
</gene>
<evidence type="ECO:0000256" key="2">
    <source>
        <dbReference type="SAM" id="MobiDB-lite"/>
    </source>
</evidence>
<reference evidence="5 6" key="1">
    <citation type="submission" date="2023-04" db="EMBL/GenBank/DDBJ databases">
        <title>Genome of Basidiobolus ranarum AG-B5.</title>
        <authorList>
            <person name="Stajich J.E."/>
            <person name="Carter-House D."/>
            <person name="Gryganskyi A."/>
        </authorList>
    </citation>
    <scope>NUCLEOTIDE SEQUENCE [LARGE SCALE GENOMIC DNA]</scope>
    <source>
        <strain evidence="5 6">AG-B5</strain>
    </source>
</reference>
<sequence>MSDGHKHKHGKEKHHKKDRDHDREHKSKKHHKDRSSKEHKRHKRSERDRRGKEEDVSESEMVWVEKEPLNVGNPIGVDSSILDSNTNVEATPDNTSAAARHSWMEEVTGFEEFVFTGGAGKSHRSEMDRKRKERDEERRKAIEQPAVSERELNVYLKEGRHVDDYSEEEQTAFEIGDSGSSWRMSKLKRIVERSQEENIPMEQLGYDQFGSIEEFERVLEEREVLDQRASKGRAAYIDDYFNRKLLEEKRSQFAENQYKETKQYDTSAQIAKTSVDSKPTLSQNELNKLKSQAMKARLMGMANADELEDQYEYEKARAANPEISRSNDPVPSKENVVVLPTFDSRGRMLDIGSSSRPSPGNKRKNPNSEANIDIASMLREEKYGNSRNMDMELAKRISRDTAYKDDLDYMDQNADKMATFKKMTDSQKRDFAVHDYKKSQSVLEKCDYCYQESNPPRVPVVSLGVKTYLALPNYEELLPGHCLIVPTQHCLSTLECEDDVWDEIRNFMKCLIQMHAKNNQGVIFMETVMNLSWHKHTVIECIPVAWELFEDAPAYFREAILSSEGEWTQHKKLIDTSKNGFRRSLTENLPFFHVWFTPDKGYGHVIEDDKDFPKWFGKEVIAGMCDVPPNLYRRPKRIPQQEAPHRVQSFLKQWKPWDWTKMLEEEN</sequence>
<protein>
    <submittedName>
        <fullName evidence="5">Pre-mRNA-splicing factor cwf19</fullName>
    </submittedName>
</protein>
<dbReference type="InterPro" id="IPR040194">
    <property type="entry name" value="Cwf19-like"/>
</dbReference>
<evidence type="ECO:0000313" key="6">
    <source>
        <dbReference type="Proteomes" id="UP001479436"/>
    </source>
</evidence>
<feature type="region of interest" description="Disordered" evidence="2">
    <location>
        <begin position="114"/>
        <end position="145"/>
    </location>
</feature>